<dbReference type="InterPro" id="IPR058545">
    <property type="entry name" value="Beta-prop_EMC1_1st"/>
</dbReference>
<evidence type="ECO:0000259" key="13">
    <source>
        <dbReference type="Pfam" id="PF07774"/>
    </source>
</evidence>
<evidence type="ECO:0000256" key="3">
    <source>
        <dbReference type="ARBA" id="ARBA00011276"/>
    </source>
</evidence>
<dbReference type="InterPro" id="IPR026895">
    <property type="entry name" value="EMC1"/>
</dbReference>
<evidence type="ECO:0000256" key="2">
    <source>
        <dbReference type="ARBA" id="ARBA00007904"/>
    </source>
</evidence>
<keyword evidence="9 11" id="KW-0472">Membrane</keyword>
<dbReference type="SUPFAM" id="SSF50998">
    <property type="entry name" value="Quinoprotein alcohol dehydrogenase-like"/>
    <property type="match status" value="1"/>
</dbReference>
<evidence type="ECO:0000256" key="9">
    <source>
        <dbReference type="ARBA" id="ARBA00023136"/>
    </source>
</evidence>
<evidence type="ECO:0000256" key="6">
    <source>
        <dbReference type="ARBA" id="ARBA00022729"/>
    </source>
</evidence>
<dbReference type="EMBL" id="HBUF01166925">
    <property type="protein sequence ID" value="CAG6651291.1"/>
    <property type="molecule type" value="Transcribed_RNA"/>
</dbReference>
<dbReference type="InterPro" id="IPR011678">
    <property type="entry name" value="EMC1_C"/>
</dbReference>
<keyword evidence="7" id="KW-0256">Endoplasmic reticulum</keyword>
<evidence type="ECO:0000313" key="15">
    <source>
        <dbReference type="EMBL" id="CAG6651291.1"/>
    </source>
</evidence>
<dbReference type="Pfam" id="PF25293">
    <property type="entry name" value="Beta-prop_EMC1_N"/>
    <property type="match status" value="1"/>
</dbReference>
<keyword evidence="6 12" id="KW-0732">Signal</keyword>
<evidence type="ECO:0000256" key="1">
    <source>
        <dbReference type="ARBA" id="ARBA00004115"/>
    </source>
</evidence>
<evidence type="ECO:0000256" key="7">
    <source>
        <dbReference type="ARBA" id="ARBA00022824"/>
    </source>
</evidence>
<comment type="subunit">
    <text evidence="3">Component of the ER membrane protein complex (EMC).</text>
</comment>
<accession>A0A8D8RIG0</accession>
<feature type="transmembrane region" description="Helical" evidence="11">
    <location>
        <begin position="836"/>
        <end position="855"/>
    </location>
</feature>
<dbReference type="AlphaFoldDB" id="A0A8D8RIG0"/>
<feature type="signal peptide" evidence="12">
    <location>
        <begin position="1"/>
        <end position="17"/>
    </location>
</feature>
<dbReference type="GO" id="GO:0072546">
    <property type="term" value="C:EMC complex"/>
    <property type="evidence" value="ECO:0007669"/>
    <property type="project" value="InterPro"/>
</dbReference>
<feature type="domain" description="EMC1 first beta-propeller" evidence="14">
    <location>
        <begin position="18"/>
        <end position="113"/>
    </location>
</feature>
<organism evidence="15">
    <name type="scientific">Cacopsylla melanoneura</name>
    <dbReference type="NCBI Taxonomy" id="428564"/>
    <lineage>
        <taxon>Eukaryota</taxon>
        <taxon>Metazoa</taxon>
        <taxon>Ecdysozoa</taxon>
        <taxon>Arthropoda</taxon>
        <taxon>Hexapoda</taxon>
        <taxon>Insecta</taxon>
        <taxon>Pterygota</taxon>
        <taxon>Neoptera</taxon>
        <taxon>Paraneoptera</taxon>
        <taxon>Hemiptera</taxon>
        <taxon>Sternorrhyncha</taxon>
        <taxon>Psylloidea</taxon>
        <taxon>Psyllidae</taxon>
        <taxon>Psyllinae</taxon>
        <taxon>Cacopsylla</taxon>
    </lineage>
</organism>
<evidence type="ECO:0000256" key="4">
    <source>
        <dbReference type="ARBA" id="ARBA00020824"/>
    </source>
</evidence>
<proteinExistence type="inferred from homology"/>
<keyword evidence="10" id="KW-0325">Glycoprotein</keyword>
<evidence type="ECO:0000256" key="10">
    <source>
        <dbReference type="ARBA" id="ARBA00023180"/>
    </source>
</evidence>
<evidence type="ECO:0000259" key="14">
    <source>
        <dbReference type="Pfam" id="PF25293"/>
    </source>
</evidence>
<dbReference type="InterPro" id="IPR011047">
    <property type="entry name" value="Quinoprotein_ADH-like_sf"/>
</dbReference>
<dbReference type="GO" id="GO:0034975">
    <property type="term" value="P:protein folding in endoplasmic reticulum"/>
    <property type="evidence" value="ECO:0007669"/>
    <property type="project" value="TreeGrafter"/>
</dbReference>
<protein>
    <recommendedName>
        <fullName evidence="4">ER membrane protein complex subunit 1</fullName>
    </recommendedName>
</protein>
<dbReference type="EMBL" id="HBUF01166923">
    <property type="protein sequence ID" value="CAG6651289.1"/>
    <property type="molecule type" value="Transcribed_RNA"/>
</dbReference>
<reference evidence="15" key="1">
    <citation type="submission" date="2021-05" db="EMBL/GenBank/DDBJ databases">
        <authorList>
            <person name="Alioto T."/>
            <person name="Alioto T."/>
            <person name="Gomez Garrido J."/>
        </authorList>
    </citation>
    <scope>NUCLEOTIDE SEQUENCE</scope>
</reference>
<evidence type="ECO:0000256" key="12">
    <source>
        <dbReference type="SAM" id="SignalP"/>
    </source>
</evidence>
<comment type="similarity">
    <text evidence="2">Belongs to the EMC1 family.</text>
</comment>
<dbReference type="Gene3D" id="2.130.10.10">
    <property type="entry name" value="YVTN repeat-like/Quinoprotein amine dehydrogenase"/>
    <property type="match status" value="1"/>
</dbReference>
<comment type="subcellular location">
    <subcellularLocation>
        <location evidence="1">Endoplasmic reticulum membrane</location>
        <topology evidence="1">Single-pass type I membrane protein</topology>
    </subcellularLocation>
</comment>
<feature type="domain" description="ER membrane protein complex subunit 1 C-terminal" evidence="13">
    <location>
        <begin position="659"/>
        <end position="868"/>
    </location>
</feature>
<evidence type="ECO:0000256" key="5">
    <source>
        <dbReference type="ARBA" id="ARBA00022692"/>
    </source>
</evidence>
<keyword evidence="8 11" id="KW-1133">Transmembrane helix</keyword>
<name>A0A8D8RIG0_9HEMI</name>
<dbReference type="PANTHER" id="PTHR21573:SF0">
    <property type="entry name" value="ER MEMBRANE PROTEIN COMPLEX SUBUNIT 1"/>
    <property type="match status" value="1"/>
</dbReference>
<feature type="chain" id="PRO_5033670968" description="ER membrane protein complex subunit 1" evidence="12">
    <location>
        <begin position="18"/>
        <end position="869"/>
    </location>
</feature>
<dbReference type="PANTHER" id="PTHR21573">
    <property type="entry name" value="ER MEMBRANE PROTEIN COMPLEX SUBUNIT 1"/>
    <property type="match status" value="1"/>
</dbReference>
<sequence length="869" mass="96264">MLKYILLGVLCISQTQSLYEDQVGKFDWKQSYVGKLKFSHIDSQASIKRIYVASEENAVAALSLGSGTLLWRQVLEKGPQGAIVYFHCGTNSIVTVSLNSLVRVWNPNDGSLLAEWTFPLNVKNVKFMVDGGNFYAIEVSPAIQTILVHTYKLASGSLNDVVKKIPASWLTESSDCQTNQNVLACLVQDSVKILFPSSGGQAQILQQSVPSAVFLSSVSSAIGLPSFKAGNIVLTVNNKNIETSQTECNSIHVDKTEDTNKGVVICVKPLTKSNIEVDILIAQQKISSNNLQLKTQVAQGDISVQSCFCKGSSPSCFCILSTQDHTTLFISTQGKVVWIREEALTSIISAEFLDLPVSDVDAAIEKEFDNQECGYFEMFTRRLLSQFYQIQTLLSIESPAFKSSALVRDKFGLHKLILTVTSVGKVFAIDNLSGKILWTLYLANVSPYSVTGKQIAPIFVQRSTRYVPYPAQVSILFKQSTGKEGVLFTLDPITGQLTHSDQGQKLSYQVELSTLLPGVNKNHLRGILLLDSNNQIHLEPPSSPVPKPYFLYKVHPQSGVLTGYVAQVDLKLQKVWELNFGQPVVHVASKNPLEKVHSQGRVLYDRSVLYKYLNPNLIAVATHTPDNVFSIHLVDVVSGTLIESIVHKRTIGPFHMVHSENWLVYVYFNEKTRRNEVSTVEMFEGKVQSNSTAFSSLSKSLFKPILDKQSYILPVSQVDAIKETITEKGITSKHILIALGTGGILEMPWVFLDPRRPSQVTPEMREEGQIVVEYTPELPILSESIINYNQTLYGIKNIHTAPSGLESTCFVFANGLDLFYTRVAPSKTFDILKEDFDYALICLVLGALIVGTVVSKKLASRKTLKQAWK</sequence>
<evidence type="ECO:0000256" key="11">
    <source>
        <dbReference type="SAM" id="Phobius"/>
    </source>
</evidence>
<keyword evidence="5 11" id="KW-0812">Transmembrane</keyword>
<dbReference type="InterPro" id="IPR015943">
    <property type="entry name" value="WD40/YVTN_repeat-like_dom_sf"/>
</dbReference>
<dbReference type="Pfam" id="PF07774">
    <property type="entry name" value="EMC1_C"/>
    <property type="match status" value="1"/>
</dbReference>
<evidence type="ECO:0000256" key="8">
    <source>
        <dbReference type="ARBA" id="ARBA00022989"/>
    </source>
</evidence>